<dbReference type="AlphaFoldDB" id="A0A645ENZ3"/>
<sequence>MAKLAIGRGSADEGARFALHALPGLFQQGDEGLTARTGGGKIHRRQHLGQHGAGGEFAVLNMCLGLLGRQAAEPLLVGLAEADGHLLHGGEDDEQVGVQLAG</sequence>
<dbReference type="EMBL" id="VSSQ01049663">
    <property type="protein sequence ID" value="MPN03738.1"/>
    <property type="molecule type" value="Genomic_DNA"/>
</dbReference>
<proteinExistence type="predicted"/>
<reference evidence="1" key="1">
    <citation type="submission" date="2019-08" db="EMBL/GenBank/DDBJ databases">
        <authorList>
            <person name="Kucharzyk K."/>
            <person name="Murdoch R.W."/>
            <person name="Higgins S."/>
            <person name="Loffler F."/>
        </authorList>
    </citation>
    <scope>NUCLEOTIDE SEQUENCE</scope>
</reference>
<name>A0A645ENZ3_9ZZZZ</name>
<protein>
    <submittedName>
        <fullName evidence="1">Uncharacterized protein</fullName>
    </submittedName>
</protein>
<evidence type="ECO:0000313" key="1">
    <source>
        <dbReference type="EMBL" id="MPN03738.1"/>
    </source>
</evidence>
<gene>
    <name evidence="1" type="ORF">SDC9_150970</name>
</gene>
<comment type="caution">
    <text evidence="1">The sequence shown here is derived from an EMBL/GenBank/DDBJ whole genome shotgun (WGS) entry which is preliminary data.</text>
</comment>
<organism evidence="1">
    <name type="scientific">bioreactor metagenome</name>
    <dbReference type="NCBI Taxonomy" id="1076179"/>
    <lineage>
        <taxon>unclassified sequences</taxon>
        <taxon>metagenomes</taxon>
        <taxon>ecological metagenomes</taxon>
    </lineage>
</organism>
<accession>A0A645ENZ3</accession>